<keyword evidence="3" id="KW-1185">Reference proteome</keyword>
<dbReference type="RefSeq" id="WP_123959580.1">
    <property type="nucleotide sequence ID" value="NZ_CP033898.1"/>
</dbReference>
<organism evidence="2 3">
    <name type="scientific">Corynebacterium pseudopelargi</name>
    <dbReference type="NCBI Taxonomy" id="2080757"/>
    <lineage>
        <taxon>Bacteria</taxon>
        <taxon>Bacillati</taxon>
        <taxon>Actinomycetota</taxon>
        <taxon>Actinomycetes</taxon>
        <taxon>Mycobacteriales</taxon>
        <taxon>Corynebacteriaceae</taxon>
        <taxon>Corynebacterium</taxon>
    </lineage>
</organism>
<dbReference type="EMBL" id="CP033898">
    <property type="protein sequence ID" value="AZA08552.1"/>
    <property type="molecule type" value="Genomic_DNA"/>
</dbReference>
<gene>
    <name evidence="2" type="primary">dat</name>
    <name evidence="2" type="ORF">CPPEL_02030</name>
</gene>
<dbReference type="InterPro" id="IPR043131">
    <property type="entry name" value="BCAT-like_N"/>
</dbReference>
<evidence type="ECO:0000313" key="3">
    <source>
        <dbReference type="Proteomes" id="UP000271426"/>
    </source>
</evidence>
<dbReference type="NCBIfam" id="NF005886">
    <property type="entry name" value="PRK07849.1-1"/>
    <property type="match status" value="1"/>
</dbReference>
<dbReference type="GO" id="GO:0005829">
    <property type="term" value="C:cytosol"/>
    <property type="evidence" value="ECO:0007669"/>
    <property type="project" value="TreeGrafter"/>
</dbReference>
<dbReference type="OrthoDB" id="3199344at2"/>
<dbReference type="InterPro" id="IPR050571">
    <property type="entry name" value="Class-IV_PLP-Dep_Aminotrnsfr"/>
</dbReference>
<accession>A0A3G6ISG8</accession>
<name>A0A3G6ISG8_9CORY</name>
<dbReference type="GO" id="GO:0046394">
    <property type="term" value="P:carboxylic acid biosynthetic process"/>
    <property type="evidence" value="ECO:0007669"/>
    <property type="project" value="UniProtKB-ARBA"/>
</dbReference>
<protein>
    <submittedName>
        <fullName evidence="2">D-alanine aminotransferase</fullName>
        <ecNumber evidence="2">2.6.1.21</ecNumber>
    </submittedName>
</protein>
<dbReference type="KEGG" id="cpso:CPPEL_02030"/>
<dbReference type="EC" id="2.6.1.21" evidence="2"/>
<dbReference type="PANTHER" id="PTHR42743">
    <property type="entry name" value="AMINO-ACID AMINOTRANSFERASE"/>
    <property type="match status" value="1"/>
</dbReference>
<dbReference type="Gene3D" id="3.20.10.10">
    <property type="entry name" value="D-amino Acid Aminotransferase, subunit A, domain 2"/>
    <property type="match status" value="1"/>
</dbReference>
<dbReference type="PANTHER" id="PTHR42743:SF11">
    <property type="entry name" value="AMINODEOXYCHORISMATE LYASE"/>
    <property type="match status" value="1"/>
</dbReference>
<dbReference type="AlphaFoldDB" id="A0A3G6ISG8"/>
<keyword evidence="2" id="KW-0032">Aminotransferase</keyword>
<sequence>MAAPTRTPAPQPIIIAVEPFGGSIRNHSPLLPLVYWDDAAVTRGDGVFETLLLHKGKPCLIDEHLQRFQRSAKLLDLPEPKAEDWRKATAMAAEQWAEKTERDAKLVWTYTRGRPTRDPQQPHPTAWLSVTAIDDAVLRQREEGVKVLSAPRGYVLHTDDGQEGAQAAPWLVVGAKTLNYATNMAALRWAHGQGFDDVIFTEGEKVLEGATSTVVTVRGNKLRTPLAEGILAGTTQAAVFAHAEAQGWNCKAKPMDLEYLCHKADSVWLLSSVRMATRVRRINDIKLPKPDNEAELQALFQAALGA</sequence>
<dbReference type="Pfam" id="PF01063">
    <property type="entry name" value="Aminotran_4"/>
    <property type="match status" value="1"/>
</dbReference>
<dbReference type="Gene3D" id="3.30.470.10">
    <property type="match status" value="1"/>
</dbReference>
<dbReference type="SUPFAM" id="SSF56752">
    <property type="entry name" value="D-aminoacid aminotransferase-like PLP-dependent enzymes"/>
    <property type="match status" value="1"/>
</dbReference>
<dbReference type="InterPro" id="IPR001544">
    <property type="entry name" value="Aminotrans_IV"/>
</dbReference>
<dbReference type="GO" id="GO:0047810">
    <property type="term" value="F:D-alanine-2-oxoglutarate aminotransferase activity"/>
    <property type="evidence" value="ECO:0007669"/>
    <property type="project" value="UniProtKB-EC"/>
</dbReference>
<evidence type="ECO:0000256" key="1">
    <source>
        <dbReference type="ARBA" id="ARBA00009320"/>
    </source>
</evidence>
<dbReference type="InterPro" id="IPR043132">
    <property type="entry name" value="BCAT-like_C"/>
</dbReference>
<dbReference type="InterPro" id="IPR036038">
    <property type="entry name" value="Aminotransferase-like"/>
</dbReference>
<reference evidence="2 3" key="1">
    <citation type="submission" date="2018-11" db="EMBL/GenBank/DDBJ databases">
        <authorList>
            <person name="Kleinhagauer T."/>
            <person name="Glaeser S.P."/>
            <person name="Spergser J."/>
            <person name="Ruckert C."/>
            <person name="Kaempfer P."/>
            <person name="Busse H.-J."/>
        </authorList>
    </citation>
    <scope>NUCLEOTIDE SEQUENCE [LARGE SCALE GENOMIC DNA]</scope>
    <source>
        <strain evidence="2 3">812CH</strain>
    </source>
</reference>
<evidence type="ECO:0000313" key="2">
    <source>
        <dbReference type="EMBL" id="AZA08552.1"/>
    </source>
</evidence>
<proteinExistence type="inferred from homology"/>
<keyword evidence="2" id="KW-0808">Transferase</keyword>
<comment type="similarity">
    <text evidence="1">Belongs to the class-IV pyridoxal-phosphate-dependent aminotransferase family.</text>
</comment>
<dbReference type="Proteomes" id="UP000271426">
    <property type="component" value="Chromosome"/>
</dbReference>